<dbReference type="Pfam" id="PF00788">
    <property type="entry name" value="RA"/>
    <property type="match status" value="1"/>
</dbReference>
<evidence type="ECO:0000256" key="5">
    <source>
        <dbReference type="ARBA" id="ARBA00083374"/>
    </source>
</evidence>
<dbReference type="Pfam" id="PF22286">
    <property type="entry name" value="RHG20_PH"/>
    <property type="match status" value="1"/>
</dbReference>
<dbReference type="EMBL" id="JABFDY010000024">
    <property type="protein sequence ID" value="KAF7689622.1"/>
    <property type="molecule type" value="Genomic_DNA"/>
</dbReference>
<dbReference type="GO" id="GO:0005096">
    <property type="term" value="F:GTPase activator activity"/>
    <property type="evidence" value="ECO:0007669"/>
    <property type="project" value="UniProtKB-KW"/>
</dbReference>
<dbReference type="InterPro" id="IPR000159">
    <property type="entry name" value="RA_dom"/>
</dbReference>
<dbReference type="InterPro" id="IPR029071">
    <property type="entry name" value="Ubiquitin-like_domsf"/>
</dbReference>
<dbReference type="PANTHER" id="PTHR23179">
    <property type="entry name" value="T-CELL ACTIVATION RHO GTPASE ACTIVATING PROTEIN-RELATED"/>
    <property type="match status" value="1"/>
</dbReference>
<keyword evidence="10" id="KW-1185">Reference proteome</keyword>
<dbReference type="Gene3D" id="3.10.20.90">
    <property type="entry name" value="Phosphatidylinositol 3-kinase Catalytic Subunit, Chain A, domain 1"/>
    <property type="match status" value="1"/>
</dbReference>
<evidence type="ECO:0000256" key="1">
    <source>
        <dbReference type="ARBA" id="ARBA00022468"/>
    </source>
</evidence>
<dbReference type="Proteomes" id="UP000606274">
    <property type="component" value="Unassembled WGS sequence"/>
</dbReference>
<evidence type="ECO:0000259" key="8">
    <source>
        <dbReference type="PROSITE" id="PS50238"/>
    </source>
</evidence>
<reference evidence="9" key="1">
    <citation type="submission" date="2020-08" db="EMBL/GenBank/DDBJ databases">
        <title>Chromosome-level assembly of Southern catfish (Silurus meridionalis) provides insights into visual adaptation to the nocturnal and benthic lifestyles.</title>
        <authorList>
            <person name="Zhang Y."/>
            <person name="Wang D."/>
            <person name="Peng Z."/>
        </authorList>
    </citation>
    <scope>NUCLEOTIDE SEQUENCE</scope>
    <source>
        <strain evidence="9">SWU-2019-XX</strain>
        <tissue evidence="9">Muscle</tissue>
    </source>
</reference>
<dbReference type="Pfam" id="PF00620">
    <property type="entry name" value="RhoGAP"/>
    <property type="match status" value="1"/>
</dbReference>
<protein>
    <recommendedName>
        <fullName evidence="4">Rho GTPase-activating protein 20</fullName>
    </recommendedName>
    <alternativeName>
        <fullName evidence="5">Rho-type GTPase-activating protein 20</fullName>
    </alternativeName>
</protein>
<dbReference type="InterPro" id="IPR047886">
    <property type="entry name" value="ARHGAP20-like_RhoGAP"/>
</dbReference>
<feature type="compositionally biased region" description="Basic and acidic residues" evidence="6">
    <location>
        <begin position="886"/>
        <end position="898"/>
    </location>
</feature>
<dbReference type="PROSITE" id="PS50238">
    <property type="entry name" value="RHOGAP"/>
    <property type="match status" value="1"/>
</dbReference>
<evidence type="ECO:0000313" key="9">
    <source>
        <dbReference type="EMBL" id="KAF7689622.1"/>
    </source>
</evidence>
<evidence type="ECO:0000256" key="4">
    <source>
        <dbReference type="ARBA" id="ARBA00070254"/>
    </source>
</evidence>
<sequence>MESMSPQQHANISQSRSSSLTDETNMCAHLDNKRRTKALSCRRQSAPSLVISKALTRSRTISRDNSLSPVSPETCLLVQSFLNPSRMFIGHVYAQLKTGLQTQERHMFLFTDILLISKAKSSTNFKLKAQTRVCEMWIANCMEEVCEGSTCLDKSFVMGWPTCNCVATFSSVEQKERWLSLIKSRIKEEKEKDNPKTIPLKVHAKDMGNFSYKTIAVSNSDSANEVIRLALQQFGIVGSVKDFQLWVSSRKDNAPYPLIGHEFPFSIQMSHLREPLDETGEKSDDITPPEKQLELLFEQLQTDSQCQFILRPSRVSVGHSFVVDPDQKPFKRRRSLINWAFWRGSTNQLDDPPLSPLSSTTDKLFGIPLSMVCKDDSLPKPIMDMLVFLFQEGPFTRGIFRRSAGAKACRELRDKLDSGIQVVPLSRQSIFVIAAVLKDFLRSIPGSLLLSDLYEKWMATMDLSGETEDSQLKAIQSLVMSLPSENVLLLKHVLAVLYNIQLHADDNQMNSFNLSICISPSMLWSPGPSTPEMEEEGTKKVCNLTRVMIENCNAIMEEDVTTLFDGFPQSCSHRSDVSSYQMTDSSYDSLENELNDESGSLFQHMQRSRGKPDSCSYDSVLTLSDCDLDQTDTDHGITINPHLLLPSLASSAKTTPALRPSTSHLLSPCKEPSFPKGVRQLRRSSEPAIWNSTSSLTRYLERREHRKGSYESMTNQGRSDVDVDLGVDLYTLRLEKKCDPSQNERNVPHQPKEKLKPSPLHLDTSCTNLCSPGTSPVHSSVSSLDSASSQHSADFNKQCPLIVGGIKASVKSSPRSPGIVSETSPGPTIPSPKEYPPKEKLDWSHLRSSHGLHPNTWLKKDHRLSLSKGGLDDKDIGDPLLHSEHLSKTGLSKEKRVQEPGIPHLGKRSTSPLCNEKPMLETQHSRSVNSSTLEKTLTVKELREIHNQAYSQSQQTHVQKYSQKSTPGDNTGSLPQSLFYGQSVRRLALHRKKSYSLIPVEENSTVAPLLQRRASEPGQTLGLDRQISKSLEHIHRQAVETKDTYSDPSTRGSKMSDLEQDDKYSNPNFGLSPAATKAVRNYFFWQGGEDTESNLKKSQEVALAVVHGKREWNRRCSDTQLEDFEKMLFSEESYV</sequence>
<proteinExistence type="predicted"/>
<keyword evidence="2" id="KW-0597">Phosphoprotein</keyword>
<feature type="region of interest" description="Disordered" evidence="6">
    <location>
        <begin position="736"/>
        <end position="759"/>
    </location>
</feature>
<dbReference type="AlphaFoldDB" id="A0A8T0AEV0"/>
<dbReference type="FunFam" id="2.30.29.30:FF:000217">
    <property type="entry name" value="Rho GTPase activating protein 20"/>
    <property type="match status" value="1"/>
</dbReference>
<dbReference type="OrthoDB" id="9994905at2759"/>
<dbReference type="Gene3D" id="2.30.29.30">
    <property type="entry name" value="Pleckstrin-homology domain (PH domain)/Phosphotyrosine-binding domain (PTB)"/>
    <property type="match status" value="1"/>
</dbReference>
<dbReference type="FunFam" id="1.10.555.10:FF:000025">
    <property type="entry name" value="Rho GTPase-activating protein 20"/>
    <property type="match status" value="1"/>
</dbReference>
<evidence type="ECO:0000256" key="6">
    <source>
        <dbReference type="SAM" id="MobiDB-lite"/>
    </source>
</evidence>
<feature type="compositionally biased region" description="Basic and acidic residues" evidence="6">
    <location>
        <begin position="746"/>
        <end position="756"/>
    </location>
</feature>
<comment type="function">
    <text evidence="3">GTPase activator for the Rho-type GTPases by converting them to an inactive GDP-bound state.</text>
</comment>
<accession>A0A8T0AEV0</accession>
<keyword evidence="1" id="KW-0343">GTPase activation</keyword>
<dbReference type="InterPro" id="IPR047887">
    <property type="entry name" value="ARHGAP20_PH"/>
</dbReference>
<dbReference type="PROSITE" id="PS50200">
    <property type="entry name" value="RA"/>
    <property type="match status" value="1"/>
</dbReference>
<dbReference type="CDD" id="cd17115">
    <property type="entry name" value="RA_RHG20"/>
    <property type="match status" value="1"/>
</dbReference>
<evidence type="ECO:0000259" key="7">
    <source>
        <dbReference type="PROSITE" id="PS50200"/>
    </source>
</evidence>
<feature type="region of interest" description="Disordered" evidence="6">
    <location>
        <begin position="1038"/>
        <end position="1069"/>
    </location>
</feature>
<dbReference type="SUPFAM" id="SSF54236">
    <property type="entry name" value="Ubiquitin-like"/>
    <property type="match status" value="1"/>
</dbReference>
<feature type="domain" description="Rho-GAP" evidence="8">
    <location>
        <begin position="367"/>
        <end position="556"/>
    </location>
</feature>
<dbReference type="PANTHER" id="PTHR23179:SF28">
    <property type="entry name" value="RHO GTPASE-ACTIVATING PROTEIN 20"/>
    <property type="match status" value="1"/>
</dbReference>
<dbReference type="GO" id="GO:0035023">
    <property type="term" value="P:regulation of Rho protein signal transduction"/>
    <property type="evidence" value="ECO:0007669"/>
    <property type="project" value="InterPro"/>
</dbReference>
<dbReference type="SUPFAM" id="SSF48350">
    <property type="entry name" value="GTPase activation domain, GAP"/>
    <property type="match status" value="1"/>
</dbReference>
<comment type="caution">
    <text evidence="9">The sequence shown here is derived from an EMBL/GenBank/DDBJ whole genome shotgun (WGS) entry which is preliminary data.</text>
</comment>
<feature type="region of interest" description="Disordered" evidence="6">
    <location>
        <begin position="886"/>
        <end position="915"/>
    </location>
</feature>
<organism evidence="9 10">
    <name type="scientific">Silurus meridionalis</name>
    <name type="common">Southern catfish</name>
    <name type="synonym">Silurus soldatovi meridionalis</name>
    <dbReference type="NCBI Taxonomy" id="175797"/>
    <lineage>
        <taxon>Eukaryota</taxon>
        <taxon>Metazoa</taxon>
        <taxon>Chordata</taxon>
        <taxon>Craniata</taxon>
        <taxon>Vertebrata</taxon>
        <taxon>Euteleostomi</taxon>
        <taxon>Actinopterygii</taxon>
        <taxon>Neopterygii</taxon>
        <taxon>Teleostei</taxon>
        <taxon>Ostariophysi</taxon>
        <taxon>Siluriformes</taxon>
        <taxon>Siluridae</taxon>
        <taxon>Silurus</taxon>
    </lineage>
</organism>
<feature type="region of interest" description="Disordered" evidence="6">
    <location>
        <begin position="949"/>
        <end position="977"/>
    </location>
</feature>
<name>A0A8T0AEV0_SILME</name>
<dbReference type="SMART" id="SM00324">
    <property type="entry name" value="RhoGAP"/>
    <property type="match status" value="1"/>
</dbReference>
<feature type="compositionally biased region" description="Basic and acidic residues" evidence="6">
    <location>
        <begin position="1054"/>
        <end position="1064"/>
    </location>
</feature>
<evidence type="ECO:0000256" key="2">
    <source>
        <dbReference type="ARBA" id="ARBA00022553"/>
    </source>
</evidence>
<dbReference type="InterPro" id="IPR000198">
    <property type="entry name" value="RhoGAP_dom"/>
</dbReference>
<dbReference type="InterPro" id="IPR008936">
    <property type="entry name" value="Rho_GTPase_activation_prot"/>
</dbReference>
<dbReference type="Gene3D" id="1.10.555.10">
    <property type="entry name" value="Rho GTPase activation protein"/>
    <property type="match status" value="1"/>
</dbReference>
<dbReference type="GO" id="GO:0007165">
    <property type="term" value="P:signal transduction"/>
    <property type="evidence" value="ECO:0007669"/>
    <property type="project" value="InterPro"/>
</dbReference>
<dbReference type="InterPro" id="IPR047888">
    <property type="entry name" value="ARHGAP20_RA"/>
</dbReference>
<feature type="region of interest" description="Disordered" evidence="6">
    <location>
        <begin position="1"/>
        <end position="23"/>
    </location>
</feature>
<dbReference type="CDD" id="cd13319">
    <property type="entry name" value="PH_RARhoGAP"/>
    <property type="match status" value="1"/>
</dbReference>
<dbReference type="SUPFAM" id="SSF50729">
    <property type="entry name" value="PH domain-like"/>
    <property type="match status" value="1"/>
</dbReference>
<feature type="compositionally biased region" description="Polar residues" evidence="6">
    <location>
        <begin position="810"/>
        <end position="826"/>
    </location>
</feature>
<dbReference type="InterPro" id="IPR011993">
    <property type="entry name" value="PH-like_dom_sf"/>
</dbReference>
<evidence type="ECO:0000256" key="3">
    <source>
        <dbReference type="ARBA" id="ARBA00055252"/>
    </source>
</evidence>
<evidence type="ECO:0000313" key="10">
    <source>
        <dbReference type="Proteomes" id="UP000606274"/>
    </source>
</evidence>
<feature type="domain" description="Ras-associating" evidence="7">
    <location>
        <begin position="196"/>
        <end position="315"/>
    </location>
</feature>
<feature type="region of interest" description="Disordered" evidence="6">
    <location>
        <begin position="810"/>
        <end position="833"/>
    </location>
</feature>
<gene>
    <name evidence="9" type="ORF">HF521_012975</name>
</gene>
<dbReference type="CDD" id="cd04402">
    <property type="entry name" value="RhoGAP_ARHGAP20"/>
    <property type="match status" value="1"/>
</dbReference>